<dbReference type="InterPro" id="IPR053149">
    <property type="entry name" value="TPK"/>
</dbReference>
<dbReference type="NCBIfam" id="TIGR01378">
    <property type="entry name" value="thi_PPkinase"/>
    <property type="match status" value="1"/>
</dbReference>
<dbReference type="InterPro" id="IPR007371">
    <property type="entry name" value="TPK_catalytic"/>
</dbReference>
<proteinExistence type="predicted"/>
<evidence type="ECO:0000256" key="3">
    <source>
        <dbReference type="ARBA" id="ARBA00022777"/>
    </source>
</evidence>
<keyword evidence="4" id="KW-0067">ATP-binding</keyword>
<evidence type="ECO:0000256" key="2">
    <source>
        <dbReference type="ARBA" id="ARBA00022741"/>
    </source>
</evidence>
<dbReference type="InterPro" id="IPR036371">
    <property type="entry name" value="TPK_B1-bd_sf"/>
</dbReference>
<evidence type="ECO:0000259" key="6">
    <source>
        <dbReference type="SMART" id="SM00983"/>
    </source>
</evidence>
<gene>
    <name evidence="7" type="ORF">J2Z37_003976</name>
</gene>
<organism evidence="7 8">
    <name type="scientific">Ammoniphilus resinae</name>
    <dbReference type="NCBI Taxonomy" id="861532"/>
    <lineage>
        <taxon>Bacteria</taxon>
        <taxon>Bacillati</taxon>
        <taxon>Bacillota</taxon>
        <taxon>Bacilli</taxon>
        <taxon>Bacillales</taxon>
        <taxon>Paenibacillaceae</taxon>
        <taxon>Aneurinibacillus group</taxon>
        <taxon>Ammoniphilus</taxon>
    </lineage>
</organism>
<dbReference type="PANTHER" id="PTHR41299:SF1">
    <property type="entry name" value="THIAMINE PYROPHOSPHOKINASE"/>
    <property type="match status" value="1"/>
</dbReference>
<dbReference type="RefSeq" id="WP_209812048.1">
    <property type="nucleotide sequence ID" value="NZ_JAGGKT010000015.1"/>
</dbReference>
<dbReference type="CDD" id="cd07995">
    <property type="entry name" value="TPK"/>
    <property type="match status" value="1"/>
</dbReference>
<dbReference type="SUPFAM" id="SSF63862">
    <property type="entry name" value="Thiamin pyrophosphokinase, substrate-binding domain"/>
    <property type="match status" value="1"/>
</dbReference>
<dbReference type="InterPro" id="IPR007373">
    <property type="entry name" value="Thiamin_PyroPKinase_B1-bd"/>
</dbReference>
<accession>A0ABS4GUL4</accession>
<evidence type="ECO:0000313" key="7">
    <source>
        <dbReference type="EMBL" id="MBP1933959.1"/>
    </source>
</evidence>
<keyword evidence="8" id="KW-1185">Reference proteome</keyword>
<dbReference type="InterPro" id="IPR036759">
    <property type="entry name" value="TPK_catalytic_sf"/>
</dbReference>
<protein>
    <recommendedName>
        <fullName evidence="5">Thiamine diphosphokinase</fullName>
        <ecNumber evidence="5">2.7.6.2</ecNumber>
    </recommendedName>
</protein>
<dbReference type="EC" id="2.7.6.2" evidence="5"/>
<dbReference type="PANTHER" id="PTHR41299">
    <property type="entry name" value="THIAMINE PYROPHOSPHOKINASE"/>
    <property type="match status" value="1"/>
</dbReference>
<reference evidence="7 8" key="1">
    <citation type="submission" date="2021-03" db="EMBL/GenBank/DDBJ databases">
        <title>Genomic Encyclopedia of Type Strains, Phase IV (KMG-IV): sequencing the most valuable type-strain genomes for metagenomic binning, comparative biology and taxonomic classification.</title>
        <authorList>
            <person name="Goeker M."/>
        </authorList>
    </citation>
    <scope>NUCLEOTIDE SEQUENCE [LARGE SCALE GENOMIC DNA]</scope>
    <source>
        <strain evidence="7 8">DSM 24738</strain>
    </source>
</reference>
<dbReference type="Pfam" id="PF04263">
    <property type="entry name" value="TPK_catalytic"/>
    <property type="match status" value="1"/>
</dbReference>
<dbReference type="Proteomes" id="UP001519343">
    <property type="component" value="Unassembled WGS sequence"/>
</dbReference>
<sequence>MNGQRMMIFSGGELGEWALDYLSPDDVIIGVDRGAFFLIENQVTPTIAIGDFDSVTAQQRQFIEQKSGKIWACDPVMKDLTDTEMAFHWALEQNPQEIILFGVLGSRFDHSLANIHLLLKGLQKQVRCRIIGKHNEVTLIDHMTEVQKDRYTHVSLLPLSMSVTGITLEGFQYPLTDATLQIGDSLGISNVLLGEKGKIQIKTGYLLVIQSRD</sequence>
<evidence type="ECO:0000256" key="5">
    <source>
        <dbReference type="NCBIfam" id="TIGR01378"/>
    </source>
</evidence>
<dbReference type="InterPro" id="IPR006282">
    <property type="entry name" value="Thi_PPkinase"/>
</dbReference>
<dbReference type="GO" id="GO:0004788">
    <property type="term" value="F:thiamine diphosphokinase activity"/>
    <property type="evidence" value="ECO:0007669"/>
    <property type="project" value="UniProtKB-EC"/>
</dbReference>
<keyword evidence="1 7" id="KW-0808">Transferase</keyword>
<keyword evidence="2" id="KW-0547">Nucleotide-binding</keyword>
<dbReference type="SMART" id="SM00983">
    <property type="entry name" value="TPK_B1_binding"/>
    <property type="match status" value="1"/>
</dbReference>
<evidence type="ECO:0000256" key="1">
    <source>
        <dbReference type="ARBA" id="ARBA00022679"/>
    </source>
</evidence>
<evidence type="ECO:0000313" key="8">
    <source>
        <dbReference type="Proteomes" id="UP001519343"/>
    </source>
</evidence>
<dbReference type="Pfam" id="PF04265">
    <property type="entry name" value="TPK_B1_binding"/>
    <property type="match status" value="1"/>
</dbReference>
<name>A0ABS4GUL4_9BACL</name>
<dbReference type="SUPFAM" id="SSF63999">
    <property type="entry name" value="Thiamin pyrophosphokinase, catalytic domain"/>
    <property type="match status" value="1"/>
</dbReference>
<feature type="domain" description="Thiamin pyrophosphokinase thiamin-binding" evidence="6">
    <location>
        <begin position="132"/>
        <end position="207"/>
    </location>
</feature>
<comment type="caution">
    <text evidence="7">The sequence shown here is derived from an EMBL/GenBank/DDBJ whole genome shotgun (WGS) entry which is preliminary data.</text>
</comment>
<keyword evidence="3" id="KW-0418">Kinase</keyword>
<dbReference type="EMBL" id="JAGGKT010000015">
    <property type="protein sequence ID" value="MBP1933959.1"/>
    <property type="molecule type" value="Genomic_DNA"/>
</dbReference>
<dbReference type="Gene3D" id="3.40.50.10240">
    <property type="entry name" value="Thiamin pyrophosphokinase, catalytic domain"/>
    <property type="match status" value="1"/>
</dbReference>
<evidence type="ECO:0000256" key="4">
    <source>
        <dbReference type="ARBA" id="ARBA00022840"/>
    </source>
</evidence>